<keyword evidence="1" id="KW-0472">Membrane</keyword>
<feature type="transmembrane region" description="Helical" evidence="1">
    <location>
        <begin position="184"/>
        <end position="213"/>
    </location>
</feature>
<dbReference type="Pfam" id="PF18539">
    <property type="entry name" value="DUF5625"/>
    <property type="match status" value="1"/>
</dbReference>
<evidence type="ECO:0000259" key="2">
    <source>
        <dbReference type="Pfam" id="PF18539"/>
    </source>
</evidence>
<evidence type="ECO:0000256" key="1">
    <source>
        <dbReference type="SAM" id="Phobius"/>
    </source>
</evidence>
<name>A0ABW1WUS9_9HYPH</name>
<dbReference type="InterPro" id="IPR041008">
    <property type="entry name" value="DUF5625"/>
</dbReference>
<dbReference type="RefSeq" id="WP_192285592.1">
    <property type="nucleotide sequence ID" value="NZ_NKUI01000272.1"/>
</dbReference>
<protein>
    <submittedName>
        <fullName evidence="3">DUF5625 family protein</fullName>
    </submittedName>
</protein>
<accession>A0ABW1WUS9</accession>
<dbReference type="EMBL" id="JBHSTT010000096">
    <property type="protein sequence ID" value="MFC6392243.1"/>
    <property type="molecule type" value="Genomic_DNA"/>
</dbReference>
<reference evidence="4" key="1">
    <citation type="journal article" date="2019" name="Int. J. Syst. Evol. Microbiol.">
        <title>The Global Catalogue of Microorganisms (GCM) 10K type strain sequencing project: providing services to taxonomists for standard genome sequencing and annotation.</title>
        <authorList>
            <consortium name="The Broad Institute Genomics Platform"/>
            <consortium name="The Broad Institute Genome Sequencing Center for Infectious Disease"/>
            <person name="Wu L."/>
            <person name="Ma J."/>
        </authorList>
    </citation>
    <scope>NUCLEOTIDE SEQUENCE [LARGE SCALE GENOMIC DNA]</scope>
    <source>
        <strain evidence="4">CCUG 36916</strain>
    </source>
</reference>
<evidence type="ECO:0000313" key="3">
    <source>
        <dbReference type="EMBL" id="MFC6392243.1"/>
    </source>
</evidence>
<keyword evidence="4" id="KW-1185">Reference proteome</keyword>
<keyword evidence="1" id="KW-1133">Transmembrane helix</keyword>
<organism evidence="3 4">
    <name type="scientific">Methylorubrum zatmanii</name>
    <dbReference type="NCBI Taxonomy" id="29429"/>
    <lineage>
        <taxon>Bacteria</taxon>
        <taxon>Pseudomonadati</taxon>
        <taxon>Pseudomonadota</taxon>
        <taxon>Alphaproteobacteria</taxon>
        <taxon>Hyphomicrobiales</taxon>
        <taxon>Methylobacteriaceae</taxon>
        <taxon>Methylorubrum</taxon>
    </lineage>
</organism>
<feature type="domain" description="DUF5625" evidence="2">
    <location>
        <begin position="39"/>
        <end position="168"/>
    </location>
</feature>
<sequence>MKTFLIRQRRLTSVFAILLGWLLGFELWHRETFTAPLKAPIALSLAGKVEQDIRIRLEAPHELRIDFSAGTRPRDEAMQLVGRTLSCGSKTPENRCDVAVPLRWSLTDPSGKILASGEGETHGITSWGSTDFTRTVARSIRLPVGRYRFSASVLRDIPEFDGMIAHLSFGLPGLKTSYGWQSDLAFFGGLLNFFLILPMIGSFGMILLGQAVADWAGKRRKS</sequence>
<comment type="caution">
    <text evidence="3">The sequence shown here is derived from an EMBL/GenBank/DDBJ whole genome shotgun (WGS) entry which is preliminary data.</text>
</comment>
<keyword evidence="1" id="KW-0812">Transmembrane</keyword>
<proteinExistence type="predicted"/>
<dbReference type="Proteomes" id="UP001596237">
    <property type="component" value="Unassembled WGS sequence"/>
</dbReference>
<evidence type="ECO:0000313" key="4">
    <source>
        <dbReference type="Proteomes" id="UP001596237"/>
    </source>
</evidence>
<gene>
    <name evidence="3" type="ORF">ACFQDP_23350</name>
</gene>